<sequence length="104" mass="11982">MTKASYDGKVVKDSLGRTITLRKPNIMDRYYLNKAMKQDAEIPACVNMMFAILFVAKIDDRVFESPRSYEECMELLQYLKDEGSLVVHENIASEISEEPENVKK</sequence>
<accession>A0A6J5SEP5</accession>
<evidence type="ECO:0000313" key="2">
    <source>
        <dbReference type="EMBL" id="CAB4183439.1"/>
    </source>
</evidence>
<organism evidence="3">
    <name type="scientific">uncultured Caudovirales phage</name>
    <dbReference type="NCBI Taxonomy" id="2100421"/>
    <lineage>
        <taxon>Viruses</taxon>
        <taxon>Duplodnaviria</taxon>
        <taxon>Heunggongvirae</taxon>
        <taxon>Uroviricota</taxon>
        <taxon>Caudoviricetes</taxon>
        <taxon>Peduoviridae</taxon>
        <taxon>Maltschvirus</taxon>
        <taxon>Maltschvirus maltsch</taxon>
    </lineage>
</organism>
<evidence type="ECO:0008006" key="4">
    <source>
        <dbReference type="Google" id="ProtNLM"/>
    </source>
</evidence>
<gene>
    <name evidence="2" type="ORF">UFOVP1089_67</name>
    <name evidence="3" type="ORF">UFOVP1443_10</name>
    <name evidence="1" type="ORF">UFOVP459_18</name>
</gene>
<dbReference type="EMBL" id="LR797029">
    <property type="protein sequence ID" value="CAB4183439.1"/>
    <property type="molecule type" value="Genomic_DNA"/>
</dbReference>
<protein>
    <recommendedName>
        <fullName evidence="4">Phage protein</fullName>
    </recommendedName>
</protein>
<reference evidence="3" key="1">
    <citation type="submission" date="2020-05" db="EMBL/GenBank/DDBJ databases">
        <authorList>
            <person name="Chiriac C."/>
            <person name="Salcher M."/>
            <person name="Ghai R."/>
            <person name="Kavagutti S V."/>
        </authorList>
    </citation>
    <scope>NUCLEOTIDE SEQUENCE</scope>
</reference>
<evidence type="ECO:0000313" key="1">
    <source>
        <dbReference type="EMBL" id="CAB4144205.1"/>
    </source>
</evidence>
<evidence type="ECO:0000313" key="3">
    <source>
        <dbReference type="EMBL" id="CAB4212359.1"/>
    </source>
</evidence>
<dbReference type="EMBL" id="LR797389">
    <property type="protein sequence ID" value="CAB4212359.1"/>
    <property type="molecule type" value="Genomic_DNA"/>
</dbReference>
<proteinExistence type="predicted"/>
<name>A0A6J5SEP5_9CAUD</name>
<dbReference type="EMBL" id="LR796424">
    <property type="protein sequence ID" value="CAB4144205.1"/>
    <property type="molecule type" value="Genomic_DNA"/>
</dbReference>